<dbReference type="InterPro" id="IPR003594">
    <property type="entry name" value="HATPase_dom"/>
</dbReference>
<protein>
    <recommendedName>
        <fullName evidence="19">Circadian input-output histidine kinase CikA</fullName>
        <ecNumber evidence="4">2.7.13.3</ecNumber>
    </recommendedName>
    <alternativeName>
        <fullName evidence="18">Sensory/regulatory protein RpfC</fullName>
    </alternativeName>
    <alternativeName>
        <fullName evidence="5">Stage 0 sporulation protein A homolog</fullName>
    </alternativeName>
</protein>
<gene>
    <name evidence="23" type="ORF">SAMN05443529_10584</name>
</gene>
<dbReference type="Pfam" id="PF00512">
    <property type="entry name" value="HisKA"/>
    <property type="match status" value="1"/>
</dbReference>
<dbReference type="GO" id="GO:0005886">
    <property type="term" value="C:plasma membrane"/>
    <property type="evidence" value="ECO:0007669"/>
    <property type="project" value="UniProtKB-SubCell"/>
</dbReference>
<dbReference type="FunFam" id="1.10.287.130:FF:000002">
    <property type="entry name" value="Two-component osmosensing histidine kinase"/>
    <property type="match status" value="1"/>
</dbReference>
<dbReference type="PANTHER" id="PTHR45339">
    <property type="entry name" value="HYBRID SIGNAL TRANSDUCTION HISTIDINE KINASE J"/>
    <property type="match status" value="1"/>
</dbReference>
<comment type="function">
    <text evidence="16">May play the central regulatory role in sporulation. It may be an element of the effector pathway responsible for the activation of sporulation genes in response to nutritional stress. Spo0A may act in concert with spo0H (a sigma factor) to control the expression of some genes that are critical to the sporulation process.</text>
</comment>
<dbReference type="SMART" id="SM00388">
    <property type="entry name" value="HisKA"/>
    <property type="match status" value="1"/>
</dbReference>
<keyword evidence="11" id="KW-0418">Kinase</keyword>
<comment type="subunit">
    <text evidence="17">At low DSF concentrations, interacts with RpfF.</text>
</comment>
<feature type="modified residue" description="4-aspartylphosphate" evidence="20">
    <location>
        <position position="801"/>
    </location>
</feature>
<dbReference type="PROSITE" id="PS50110">
    <property type="entry name" value="RESPONSE_REGULATORY"/>
    <property type="match status" value="1"/>
</dbReference>
<evidence type="ECO:0000259" key="22">
    <source>
        <dbReference type="PROSITE" id="PS50110"/>
    </source>
</evidence>
<evidence type="ECO:0000256" key="19">
    <source>
        <dbReference type="ARBA" id="ARBA00074306"/>
    </source>
</evidence>
<evidence type="ECO:0000256" key="2">
    <source>
        <dbReference type="ARBA" id="ARBA00004651"/>
    </source>
</evidence>
<dbReference type="FunFam" id="3.30.565.10:FF:000010">
    <property type="entry name" value="Sensor histidine kinase RcsC"/>
    <property type="match status" value="1"/>
</dbReference>
<evidence type="ECO:0000256" key="1">
    <source>
        <dbReference type="ARBA" id="ARBA00000085"/>
    </source>
</evidence>
<dbReference type="PROSITE" id="PS50109">
    <property type="entry name" value="HIS_KIN"/>
    <property type="match status" value="1"/>
</dbReference>
<dbReference type="Pfam" id="PF00072">
    <property type="entry name" value="Response_reg"/>
    <property type="match status" value="1"/>
</dbReference>
<keyword evidence="24" id="KW-1185">Reference proteome</keyword>
<accession>A0A1G7WA89</accession>
<evidence type="ECO:0000313" key="24">
    <source>
        <dbReference type="Proteomes" id="UP000198656"/>
    </source>
</evidence>
<dbReference type="GO" id="GO:0005524">
    <property type="term" value="F:ATP binding"/>
    <property type="evidence" value="ECO:0007669"/>
    <property type="project" value="UniProtKB-KW"/>
</dbReference>
<dbReference type="EMBL" id="FNCP01000005">
    <property type="protein sequence ID" value="SDG68907.1"/>
    <property type="molecule type" value="Genomic_DNA"/>
</dbReference>
<dbReference type="PANTHER" id="PTHR45339:SF1">
    <property type="entry name" value="HYBRID SIGNAL TRANSDUCTION HISTIDINE KINASE J"/>
    <property type="match status" value="1"/>
</dbReference>
<evidence type="ECO:0000256" key="13">
    <source>
        <dbReference type="ARBA" id="ARBA00022989"/>
    </source>
</evidence>
<evidence type="ECO:0000256" key="10">
    <source>
        <dbReference type="ARBA" id="ARBA00022741"/>
    </source>
</evidence>
<dbReference type="Proteomes" id="UP000198656">
    <property type="component" value="Unassembled WGS sequence"/>
</dbReference>
<evidence type="ECO:0000256" key="15">
    <source>
        <dbReference type="ARBA" id="ARBA00023136"/>
    </source>
</evidence>
<dbReference type="InterPro" id="IPR000014">
    <property type="entry name" value="PAS"/>
</dbReference>
<dbReference type="SUPFAM" id="SSF55785">
    <property type="entry name" value="PYP-like sensor domain (PAS domain)"/>
    <property type="match status" value="3"/>
</dbReference>
<dbReference type="PRINTS" id="PR00344">
    <property type="entry name" value="BCTRLSENSOR"/>
</dbReference>
<dbReference type="InterPro" id="IPR011006">
    <property type="entry name" value="CheY-like_superfamily"/>
</dbReference>
<evidence type="ECO:0000256" key="6">
    <source>
        <dbReference type="ARBA" id="ARBA00022475"/>
    </source>
</evidence>
<evidence type="ECO:0000256" key="7">
    <source>
        <dbReference type="ARBA" id="ARBA00022553"/>
    </source>
</evidence>
<comment type="similarity">
    <text evidence="3">In the N-terminal section; belongs to the phytochrome family.</text>
</comment>
<dbReference type="InterPro" id="IPR005467">
    <property type="entry name" value="His_kinase_dom"/>
</dbReference>
<evidence type="ECO:0000256" key="8">
    <source>
        <dbReference type="ARBA" id="ARBA00022679"/>
    </source>
</evidence>
<reference evidence="24" key="1">
    <citation type="submission" date="2016-10" db="EMBL/GenBank/DDBJ databases">
        <authorList>
            <person name="Varghese N."/>
            <person name="Submissions S."/>
        </authorList>
    </citation>
    <scope>NUCLEOTIDE SEQUENCE [LARGE SCALE GENOMIC DNA]</scope>
    <source>
        <strain evidence="24">DSM 8344</strain>
    </source>
</reference>
<dbReference type="InterPro" id="IPR004358">
    <property type="entry name" value="Sig_transdc_His_kin-like_C"/>
</dbReference>
<dbReference type="CDD" id="cd17546">
    <property type="entry name" value="REC_hyHK_CKI1_RcsC-like"/>
    <property type="match status" value="1"/>
</dbReference>
<evidence type="ECO:0000256" key="16">
    <source>
        <dbReference type="ARBA" id="ARBA00024867"/>
    </source>
</evidence>
<keyword evidence="12" id="KW-0067">ATP-binding</keyword>
<keyword evidence="10" id="KW-0547">Nucleotide-binding</keyword>
<dbReference type="EC" id="2.7.13.3" evidence="4"/>
<evidence type="ECO:0000256" key="3">
    <source>
        <dbReference type="ARBA" id="ARBA00006402"/>
    </source>
</evidence>
<keyword evidence="6" id="KW-1003">Cell membrane</keyword>
<dbReference type="SUPFAM" id="SSF47226">
    <property type="entry name" value="Histidine-containing phosphotransfer domain, HPT domain"/>
    <property type="match status" value="1"/>
</dbReference>
<evidence type="ECO:0000256" key="11">
    <source>
        <dbReference type="ARBA" id="ARBA00022777"/>
    </source>
</evidence>
<dbReference type="OrthoDB" id="9809348at2"/>
<dbReference type="SUPFAM" id="SSF47384">
    <property type="entry name" value="Homodimeric domain of signal transducing histidine kinase"/>
    <property type="match status" value="1"/>
</dbReference>
<dbReference type="Gene3D" id="3.30.450.20">
    <property type="entry name" value="PAS domain"/>
    <property type="match status" value="3"/>
</dbReference>
<evidence type="ECO:0000256" key="18">
    <source>
        <dbReference type="ARBA" id="ARBA00068150"/>
    </source>
</evidence>
<dbReference type="InterPro" id="IPR001789">
    <property type="entry name" value="Sig_transdc_resp-reg_receiver"/>
</dbReference>
<dbReference type="STRING" id="1121419.SAMN05443529_10584"/>
<keyword evidence="8" id="KW-0808">Transferase</keyword>
<keyword evidence="15" id="KW-0472">Membrane</keyword>
<dbReference type="Pfam" id="PF02518">
    <property type="entry name" value="HATPase_c"/>
    <property type="match status" value="1"/>
</dbReference>
<dbReference type="CDD" id="cd00082">
    <property type="entry name" value="HisKA"/>
    <property type="match status" value="1"/>
</dbReference>
<comment type="subcellular location">
    <subcellularLocation>
        <location evidence="2">Cell membrane</location>
        <topology evidence="2">Multi-pass membrane protein</topology>
    </subcellularLocation>
</comment>
<keyword evidence="9" id="KW-0812">Transmembrane</keyword>
<dbReference type="CDD" id="cd16922">
    <property type="entry name" value="HATPase_EvgS-ArcB-TorS-like"/>
    <property type="match status" value="1"/>
</dbReference>
<evidence type="ECO:0000259" key="21">
    <source>
        <dbReference type="PROSITE" id="PS50109"/>
    </source>
</evidence>
<feature type="domain" description="Histidine kinase" evidence="21">
    <location>
        <begin position="507"/>
        <end position="730"/>
    </location>
</feature>
<keyword evidence="7 20" id="KW-0597">Phosphoprotein</keyword>
<dbReference type="Gene3D" id="3.30.565.10">
    <property type="entry name" value="Histidine kinase-like ATPase, C-terminal domain"/>
    <property type="match status" value="1"/>
</dbReference>
<dbReference type="InterPro" id="IPR035965">
    <property type="entry name" value="PAS-like_dom_sf"/>
</dbReference>
<keyword evidence="13" id="KW-1133">Transmembrane helix</keyword>
<dbReference type="Pfam" id="PF13426">
    <property type="entry name" value="PAS_9"/>
    <property type="match status" value="2"/>
</dbReference>
<evidence type="ECO:0000313" key="23">
    <source>
        <dbReference type="EMBL" id="SDG68907.1"/>
    </source>
</evidence>
<dbReference type="InterPro" id="IPR036097">
    <property type="entry name" value="HisK_dim/P_sf"/>
</dbReference>
<organism evidence="23 24">
    <name type="scientific">Desulfosporosinus hippei DSM 8344</name>
    <dbReference type="NCBI Taxonomy" id="1121419"/>
    <lineage>
        <taxon>Bacteria</taxon>
        <taxon>Bacillati</taxon>
        <taxon>Bacillota</taxon>
        <taxon>Clostridia</taxon>
        <taxon>Eubacteriales</taxon>
        <taxon>Desulfitobacteriaceae</taxon>
        <taxon>Desulfosporosinus</taxon>
    </lineage>
</organism>
<sequence>MNSKNVLIIEDSEEKIKDLMCKLKSEGYNVRLSAASKETACSKDNGYKILEKLPMLIWRCGVDKKCNYFNKTWLNFRGRTLDLSIVRDITEKTQAEMALKESQENYHSLLMNMSSGFAFHKILYDENSHPIDFEYIEVNGVYEKILGISRDEIIGKRLTEVIPGIKKLSKDWIKICAQVATTVEPIRLEEYYSQVFKRWYSTYIYSTSHGYFAAIYTDITERKLAEDAIRQSQEKYQSLFDNMLNGFTYNELVFDKDGNPEDFIMIDANEAYEKLTGIKREYAIGRRASEIYKFKLDPDWMEKCYNTAFNGKSYVLDNLYSQSMNRWYSTTLYSPKKGYFATMSQEISDRVRAVMALQASKVKYQTMLMTMNSGFGYFKVSCDEKGIPNNCIYLEVNQGFERLINRESNQIIGKSILELSPFSKIVIDKYTEVLKLVALEGGNYKVEELYLEDLNKWCSVFAYSPEKGYLAVILNDITYERNSRELMKIAKEEADAANKAKSEFLANMSHEIRTPLTGVVGMIDITLSTELTPMQSENLNIAKKCANSLLVIINDILDFSKIEANILRLESTNFNVKELIEGIIKFHSSSAEEKGLALNYMFSSNIPEFLIGDSNRLMQVVNNLISNAIKFTEDGSVAVSVVVKRQEIINEQVELKFSISDTGIGIAHDEMNRLFKSFSQVDSSYTKKYGGNGLGLVITKQLIELMGGTIWVESEKSKGSVFDFTLKMNLGKRPRIEPSDQAKLPTTQKSLHILLVEDDKVNQLVVSRVLKDKSHQVDVANNGIEAIEMHSQKQYDVIFMDIQLPIMDGIEATRLIREREGSLIHTPIIALTAFALQGDKERFLLIGMDDYLSKPIVLGQLIKTLDNVSTQKWERGLPVSGIRASETGEVVFLDAVNYQLDAEKQNVIQEITDNVKQLTKDLASNDFSNIETIAKRVKNQFNQIEADELKNSAFRIELALRRGNLKEAIEYAMQLDYEFETFKKSISYMGV</sequence>
<dbReference type="InterPro" id="IPR036890">
    <property type="entry name" value="HATPase_C_sf"/>
</dbReference>
<dbReference type="Gene3D" id="1.10.287.130">
    <property type="match status" value="1"/>
</dbReference>
<feature type="domain" description="Response regulatory" evidence="22">
    <location>
        <begin position="752"/>
        <end position="869"/>
    </location>
</feature>
<dbReference type="InterPro" id="IPR036641">
    <property type="entry name" value="HPT_dom_sf"/>
</dbReference>
<dbReference type="Gene3D" id="3.40.50.2300">
    <property type="match status" value="1"/>
</dbReference>
<dbReference type="Gene3D" id="1.20.120.160">
    <property type="entry name" value="HPT domain"/>
    <property type="match status" value="1"/>
</dbReference>
<evidence type="ECO:0000256" key="9">
    <source>
        <dbReference type="ARBA" id="ARBA00022692"/>
    </source>
</evidence>
<evidence type="ECO:0000256" key="5">
    <source>
        <dbReference type="ARBA" id="ARBA00018672"/>
    </source>
</evidence>
<proteinExistence type="inferred from homology"/>
<evidence type="ECO:0000256" key="12">
    <source>
        <dbReference type="ARBA" id="ARBA00022840"/>
    </source>
</evidence>
<evidence type="ECO:0000256" key="20">
    <source>
        <dbReference type="PROSITE-ProRule" id="PRU00169"/>
    </source>
</evidence>
<dbReference type="InterPro" id="IPR003661">
    <property type="entry name" value="HisK_dim/P_dom"/>
</dbReference>
<name>A0A1G7WA89_9FIRM</name>
<evidence type="ECO:0000256" key="14">
    <source>
        <dbReference type="ARBA" id="ARBA00023012"/>
    </source>
</evidence>
<dbReference type="GO" id="GO:0000155">
    <property type="term" value="F:phosphorelay sensor kinase activity"/>
    <property type="evidence" value="ECO:0007669"/>
    <property type="project" value="InterPro"/>
</dbReference>
<keyword evidence="14" id="KW-0902">Two-component regulatory system</keyword>
<dbReference type="RefSeq" id="WP_092331230.1">
    <property type="nucleotide sequence ID" value="NZ_FNCP01000005.1"/>
</dbReference>
<evidence type="ECO:0000256" key="4">
    <source>
        <dbReference type="ARBA" id="ARBA00012438"/>
    </source>
</evidence>
<dbReference type="SMART" id="SM00387">
    <property type="entry name" value="HATPase_c"/>
    <property type="match status" value="1"/>
</dbReference>
<dbReference type="SMART" id="SM00448">
    <property type="entry name" value="REC"/>
    <property type="match status" value="1"/>
</dbReference>
<dbReference type="SUPFAM" id="SSF52172">
    <property type="entry name" value="CheY-like"/>
    <property type="match status" value="1"/>
</dbReference>
<dbReference type="Pfam" id="PF13188">
    <property type="entry name" value="PAS_8"/>
    <property type="match status" value="1"/>
</dbReference>
<dbReference type="SUPFAM" id="SSF55874">
    <property type="entry name" value="ATPase domain of HSP90 chaperone/DNA topoisomerase II/histidine kinase"/>
    <property type="match status" value="1"/>
</dbReference>
<dbReference type="AlphaFoldDB" id="A0A1G7WA89"/>
<evidence type="ECO:0000256" key="17">
    <source>
        <dbReference type="ARBA" id="ARBA00064003"/>
    </source>
</evidence>
<comment type="catalytic activity">
    <reaction evidence="1">
        <text>ATP + protein L-histidine = ADP + protein N-phospho-L-histidine.</text>
        <dbReference type="EC" id="2.7.13.3"/>
    </reaction>
</comment>